<organism evidence="1 2">
    <name type="scientific">Platanthera zijinensis</name>
    <dbReference type="NCBI Taxonomy" id="2320716"/>
    <lineage>
        <taxon>Eukaryota</taxon>
        <taxon>Viridiplantae</taxon>
        <taxon>Streptophyta</taxon>
        <taxon>Embryophyta</taxon>
        <taxon>Tracheophyta</taxon>
        <taxon>Spermatophyta</taxon>
        <taxon>Magnoliopsida</taxon>
        <taxon>Liliopsida</taxon>
        <taxon>Asparagales</taxon>
        <taxon>Orchidaceae</taxon>
        <taxon>Orchidoideae</taxon>
        <taxon>Orchideae</taxon>
        <taxon>Orchidinae</taxon>
        <taxon>Platanthera</taxon>
    </lineage>
</organism>
<keyword evidence="2" id="KW-1185">Reference proteome</keyword>
<evidence type="ECO:0000313" key="2">
    <source>
        <dbReference type="Proteomes" id="UP001418222"/>
    </source>
</evidence>
<evidence type="ECO:0000313" key="1">
    <source>
        <dbReference type="EMBL" id="KAK8957619.1"/>
    </source>
</evidence>
<name>A0AAP0C4F2_9ASPA</name>
<gene>
    <name evidence="1" type="ORF">KSP39_PZI001215</name>
</gene>
<protein>
    <submittedName>
        <fullName evidence="1">Uncharacterized protein</fullName>
    </submittedName>
</protein>
<dbReference type="EMBL" id="JBBWWQ010000001">
    <property type="protein sequence ID" value="KAK8957619.1"/>
    <property type="molecule type" value="Genomic_DNA"/>
</dbReference>
<dbReference type="Proteomes" id="UP001418222">
    <property type="component" value="Unassembled WGS sequence"/>
</dbReference>
<comment type="caution">
    <text evidence="1">The sequence shown here is derived from an EMBL/GenBank/DDBJ whole genome shotgun (WGS) entry which is preliminary data.</text>
</comment>
<accession>A0AAP0C4F2</accession>
<dbReference type="AlphaFoldDB" id="A0AAP0C4F2"/>
<reference evidence="1 2" key="1">
    <citation type="journal article" date="2022" name="Nat. Plants">
        <title>Genomes of leafy and leafless Platanthera orchids illuminate the evolution of mycoheterotrophy.</title>
        <authorList>
            <person name="Li M.H."/>
            <person name="Liu K.W."/>
            <person name="Li Z."/>
            <person name="Lu H.C."/>
            <person name="Ye Q.L."/>
            <person name="Zhang D."/>
            <person name="Wang J.Y."/>
            <person name="Li Y.F."/>
            <person name="Zhong Z.M."/>
            <person name="Liu X."/>
            <person name="Yu X."/>
            <person name="Liu D.K."/>
            <person name="Tu X.D."/>
            <person name="Liu B."/>
            <person name="Hao Y."/>
            <person name="Liao X.Y."/>
            <person name="Jiang Y.T."/>
            <person name="Sun W.H."/>
            <person name="Chen J."/>
            <person name="Chen Y.Q."/>
            <person name="Ai Y."/>
            <person name="Zhai J.W."/>
            <person name="Wu S.S."/>
            <person name="Zhou Z."/>
            <person name="Hsiao Y.Y."/>
            <person name="Wu W.L."/>
            <person name="Chen Y.Y."/>
            <person name="Lin Y.F."/>
            <person name="Hsu J.L."/>
            <person name="Li C.Y."/>
            <person name="Wang Z.W."/>
            <person name="Zhao X."/>
            <person name="Zhong W.Y."/>
            <person name="Ma X.K."/>
            <person name="Ma L."/>
            <person name="Huang J."/>
            <person name="Chen G.Z."/>
            <person name="Huang M.Z."/>
            <person name="Huang L."/>
            <person name="Peng D.H."/>
            <person name="Luo Y.B."/>
            <person name="Zou S.Q."/>
            <person name="Chen S.P."/>
            <person name="Lan S."/>
            <person name="Tsai W.C."/>
            <person name="Van de Peer Y."/>
            <person name="Liu Z.J."/>
        </authorList>
    </citation>
    <scope>NUCLEOTIDE SEQUENCE [LARGE SCALE GENOMIC DNA]</scope>
    <source>
        <strain evidence="1">Lor287</strain>
    </source>
</reference>
<sequence>MILHFSIIIEKAQECCLLGHHEFDKLLVVDLSITINISFADHLINLLICQLLSKVCHDMAKLGSRDEPILILVKHPEGLLELLLRVCILHFAGHEVEEFWEVNCPIAICIHFINHVLQLRFSWILTQ</sequence>
<proteinExistence type="predicted"/>